<accession>A0AB36REQ9</accession>
<organism evidence="2 3">
    <name type="scientific">Mesorhizobium mediterraneum</name>
    <dbReference type="NCBI Taxonomy" id="43617"/>
    <lineage>
        <taxon>Bacteria</taxon>
        <taxon>Pseudomonadati</taxon>
        <taxon>Pseudomonadota</taxon>
        <taxon>Alphaproteobacteria</taxon>
        <taxon>Hyphomicrobiales</taxon>
        <taxon>Phyllobacteriaceae</taxon>
        <taxon>Mesorhizobium</taxon>
    </lineage>
</organism>
<evidence type="ECO:0000259" key="1">
    <source>
        <dbReference type="Pfam" id="PF13470"/>
    </source>
</evidence>
<dbReference type="InterPro" id="IPR029060">
    <property type="entry name" value="PIN-like_dom_sf"/>
</dbReference>
<keyword evidence="3" id="KW-1185">Reference proteome</keyword>
<dbReference type="Proteomes" id="UP000216215">
    <property type="component" value="Unassembled WGS sequence"/>
</dbReference>
<protein>
    <submittedName>
        <fullName evidence="2">Toxin-antitoxin system toxin component, PIN family</fullName>
    </submittedName>
</protein>
<dbReference type="Pfam" id="PF13470">
    <property type="entry name" value="PIN_3"/>
    <property type="match status" value="1"/>
</dbReference>
<dbReference type="SUPFAM" id="SSF88723">
    <property type="entry name" value="PIN domain-like"/>
    <property type="match status" value="1"/>
</dbReference>
<evidence type="ECO:0000313" key="2">
    <source>
        <dbReference type="EMBL" id="PAQ03433.1"/>
    </source>
</evidence>
<proteinExistence type="predicted"/>
<dbReference type="InterPro" id="IPR002716">
    <property type="entry name" value="PIN_dom"/>
</dbReference>
<dbReference type="AlphaFoldDB" id="A0AB36REQ9"/>
<dbReference type="EMBL" id="NPKI01000009">
    <property type="protein sequence ID" value="PAQ03433.1"/>
    <property type="molecule type" value="Genomic_DNA"/>
</dbReference>
<dbReference type="PANTHER" id="PTHR34610:SF3">
    <property type="entry name" value="SSL7007 PROTEIN"/>
    <property type="match status" value="1"/>
</dbReference>
<feature type="domain" description="PIN" evidence="1">
    <location>
        <begin position="3"/>
        <end position="116"/>
    </location>
</feature>
<dbReference type="PANTHER" id="PTHR34610">
    <property type="entry name" value="SSL7007 PROTEIN"/>
    <property type="match status" value="1"/>
</dbReference>
<sequence length="141" mass="15635">MKRIALDTNVLTAGLRSRNGASFAVLRLVANRQFCPLVTTALFLEYETVLARPEQRAIHGLSLADLDRLLAGFAVLAEPVELHFLWRPQLNDPKDEMVLEAAINGRADALVTHNRRDFVTAAGRFEVPVVSPAELLEGFRT</sequence>
<name>A0AB36REQ9_9HYPH</name>
<dbReference type="InterPro" id="IPR002850">
    <property type="entry name" value="PIN_toxin-like"/>
</dbReference>
<comment type="caution">
    <text evidence="2">The sequence shown here is derived from an EMBL/GenBank/DDBJ whole genome shotgun (WGS) entry which is preliminary data.</text>
</comment>
<evidence type="ECO:0000313" key="3">
    <source>
        <dbReference type="Proteomes" id="UP000216215"/>
    </source>
</evidence>
<reference evidence="3" key="1">
    <citation type="submission" date="2017-08" db="EMBL/GenBank/DDBJ databases">
        <title>Mesorhizobium wenxinae sp. nov., a novel rhizobial species isolated from root nodules of chickpea (Cicer arietinum L.).</title>
        <authorList>
            <person name="Zhang J."/>
        </authorList>
    </citation>
    <scope>NUCLEOTIDE SEQUENCE [LARGE SCALE GENOMIC DNA]</scope>
    <source>
        <strain evidence="3">USDA 3392</strain>
    </source>
</reference>
<gene>
    <name evidence="2" type="ORF">CIT25_04590</name>
</gene>
<dbReference type="NCBIfam" id="TIGR00305">
    <property type="entry name" value="putative toxin-antitoxin system toxin component, PIN family"/>
    <property type="match status" value="1"/>
</dbReference>